<gene>
    <name evidence="4" type="ORF">K503DRAFT_809603</name>
</gene>
<dbReference type="Proteomes" id="UP000092154">
    <property type="component" value="Unassembled WGS sequence"/>
</dbReference>
<sequence length="1339" mass="150898">MGECFESYSTPNPFSAYSNNYFQSITFEHASSLEFPEITPAHSVSHWSFSSEVPATALATIILPGEIILHSDDLQPILQQMESAFGEGARSVAVEAFINGQAVSRTYHFTKIQLFKEVNNFHPKIFYAKRLHEYFITTLPISQSHATIFLTSSILHPIQGFHVTDFPLWKLGCLLDENWVDEDVLNGMAELLYFQLAAALPDMAPGFLFLPTSFFNDAKHLYHAQTPWVFSENFVALRDRLCNSNVQSMGFIVWHNNHYAAYFYKRSESMWLLHNDSKGLRPAPDVLEIFSWLLSGLNNYSIPRYIQEGAHALQSVESGSCGIAAHNFVESLANHNIPYWDDLTSPIFRQKALREMIVYHGAATEKTQMDMSFFDWVQPCTAPSEVAGYRVLDGFIGFNDFNLYMPLVSHPINKFKTLLSREPGLPLPKRSLSSHQAATVTVLHNITTPKFTNVTISAAPGDSVTDPITLKSSPLQYYYPQAEQPLKHPRIPMTLLRLAFRRAKSKVIDLVSPPNYNLKSPLSPESPIIVSSLRPVANSSNSYALPSCNQQSLKRHCGSNKDEIRPIIELSDSDSDDNQRLRKRLKSSGESATSSGGPASTGRDISTIGNLVVIGPVFESIEEAQNCIYAREANRGHRWRRGQSKKADSASVIQLKKLTLRCNCYYQHKPAHLIAIDPADHQKGKTIKTGCGAHVNLNLIRGSTLWQVTLVNWEHNHAREIPPGGSFMHPPTAAQRWVVSEFATTNSFERKHISSILMSRFQIILWSLDKQLAQEEVLALGGDIAAIIAVLQRKIDDGEHWQYKLRLDESQVVIGLWWLSPNQLNLAQRFCDILINDNTYNWNQYQYPLNIGIIIDNFGASRNAWLWTSMVSKFPRAKNYLGEIYDCRERWAWAWVSHIFTAGIRTNGRVEVENRINKVFGGLKKTLLQLFNSLNERANGQTVQEMVRVREHAGPFALQKCFKEMEESLFYETEVVQRPLGVQTWTEYTIQVDDAERGYTWRANEEQYMINSFKNDEAYISTKWLLWLITSRGLEIQHLLKIVNRGTKTTHFLAILPNDIWYQDPNLNIQSVAAVSLENVPRNSALQSMSLTVSSSHISNPLDSSSAQLRNAVPPTQTIGVREVYHETHAALKPLINGVQTKEELDELLQDLDELRAKAEEARSALIRDPPIIQQKGRPRSARLTGAIEGHLVNAGFVDGRDTHGKTVTGLEKWVVDEWGFNCSILDTTSKESLEASALKKCRSRWDATSAEGAVGETPKRSHWDQAAVVPEAPMMQIIMNGPGVMQEEKHNHYLSDEELDAILPVTGYAIVKAPPPGYAPTVAPRKLMATPDSEIYIC</sequence>
<keyword evidence="5" id="KW-1185">Reference proteome</keyword>
<dbReference type="InParanoid" id="A0A1B7MH03"/>
<organism evidence="4 5">
    <name type="scientific">Rhizopogon vinicolor AM-OR11-026</name>
    <dbReference type="NCBI Taxonomy" id="1314800"/>
    <lineage>
        <taxon>Eukaryota</taxon>
        <taxon>Fungi</taxon>
        <taxon>Dikarya</taxon>
        <taxon>Basidiomycota</taxon>
        <taxon>Agaricomycotina</taxon>
        <taxon>Agaricomycetes</taxon>
        <taxon>Agaricomycetidae</taxon>
        <taxon>Boletales</taxon>
        <taxon>Suillineae</taxon>
        <taxon>Rhizopogonaceae</taxon>
        <taxon>Rhizopogon</taxon>
    </lineage>
</organism>
<dbReference type="PANTHER" id="PTHR47718">
    <property type="entry name" value="OS01G0519700 PROTEIN"/>
    <property type="match status" value="1"/>
</dbReference>
<feature type="region of interest" description="Disordered" evidence="2">
    <location>
        <begin position="567"/>
        <end position="602"/>
    </location>
</feature>
<dbReference type="InterPro" id="IPR038765">
    <property type="entry name" value="Papain-like_cys_pep_sf"/>
</dbReference>
<feature type="domain" description="Splicing factor 3B subunit 1" evidence="3">
    <location>
        <begin position="1240"/>
        <end position="1333"/>
    </location>
</feature>
<evidence type="ECO:0000313" key="5">
    <source>
        <dbReference type="Proteomes" id="UP000092154"/>
    </source>
</evidence>
<dbReference type="PANTHER" id="PTHR47718:SF3">
    <property type="entry name" value="PROTEIN FAR1-RELATED SEQUENCE 5-LIKE"/>
    <property type="match status" value="1"/>
</dbReference>
<evidence type="ECO:0000313" key="4">
    <source>
        <dbReference type="EMBL" id="OAX31883.1"/>
    </source>
</evidence>
<dbReference type="SUPFAM" id="SSF54001">
    <property type="entry name" value="Cysteine proteinases"/>
    <property type="match status" value="1"/>
</dbReference>
<keyword evidence="1" id="KW-0175">Coiled coil</keyword>
<feature type="coiled-coil region" evidence="1">
    <location>
        <begin position="1138"/>
        <end position="1169"/>
    </location>
</feature>
<evidence type="ECO:0000259" key="3">
    <source>
        <dbReference type="Pfam" id="PF08920"/>
    </source>
</evidence>
<evidence type="ECO:0000256" key="2">
    <source>
        <dbReference type="SAM" id="MobiDB-lite"/>
    </source>
</evidence>
<dbReference type="STRING" id="1314800.A0A1B7MH03"/>
<feature type="compositionally biased region" description="Low complexity" evidence="2">
    <location>
        <begin position="588"/>
        <end position="602"/>
    </location>
</feature>
<dbReference type="Pfam" id="PF08920">
    <property type="entry name" value="SF3b1"/>
    <property type="match status" value="1"/>
</dbReference>
<proteinExistence type="predicted"/>
<protein>
    <recommendedName>
        <fullName evidence="3">Splicing factor 3B subunit 1 domain-containing protein</fullName>
    </recommendedName>
</protein>
<dbReference type="OrthoDB" id="2665229at2759"/>
<accession>A0A1B7MH03</accession>
<dbReference type="InterPro" id="IPR015016">
    <property type="entry name" value="SF3b_su1"/>
</dbReference>
<reference evidence="4 5" key="1">
    <citation type="submission" date="2016-06" db="EMBL/GenBank/DDBJ databases">
        <title>Comparative genomics of the ectomycorrhizal sister species Rhizopogon vinicolor and Rhizopogon vesiculosus (Basidiomycota: Boletales) reveals a divergence of the mating type B locus.</title>
        <authorList>
            <consortium name="DOE Joint Genome Institute"/>
            <person name="Mujic A.B."/>
            <person name="Kuo A."/>
            <person name="Tritt A."/>
            <person name="Lipzen A."/>
            <person name="Chen C."/>
            <person name="Johnson J."/>
            <person name="Sharma A."/>
            <person name="Barry K."/>
            <person name="Grigoriev I.V."/>
            <person name="Spatafora J.W."/>
        </authorList>
    </citation>
    <scope>NUCLEOTIDE SEQUENCE [LARGE SCALE GENOMIC DNA]</scope>
    <source>
        <strain evidence="4 5">AM-OR11-026</strain>
    </source>
</reference>
<evidence type="ECO:0000256" key="1">
    <source>
        <dbReference type="SAM" id="Coils"/>
    </source>
</evidence>
<name>A0A1B7MH03_9AGAM</name>
<dbReference type="EMBL" id="KV449198">
    <property type="protein sequence ID" value="OAX31883.1"/>
    <property type="molecule type" value="Genomic_DNA"/>
</dbReference>